<feature type="non-terminal residue" evidence="1">
    <location>
        <position position="1"/>
    </location>
</feature>
<feature type="non-terminal residue" evidence="1">
    <location>
        <position position="55"/>
    </location>
</feature>
<evidence type="ECO:0000313" key="1">
    <source>
        <dbReference type="EMBL" id="CAG8791498.1"/>
    </source>
</evidence>
<comment type="caution">
    <text evidence="1">The sequence shown here is derived from an EMBL/GenBank/DDBJ whole genome shotgun (WGS) entry which is preliminary data.</text>
</comment>
<evidence type="ECO:0000313" key="2">
    <source>
        <dbReference type="Proteomes" id="UP000789342"/>
    </source>
</evidence>
<name>A0A9N9JPM3_9GLOM</name>
<gene>
    <name evidence="1" type="ORF">AMORRO_LOCUS18184</name>
</gene>
<dbReference type="Proteomes" id="UP000789342">
    <property type="component" value="Unassembled WGS sequence"/>
</dbReference>
<keyword evidence="2" id="KW-1185">Reference proteome</keyword>
<reference evidence="1" key="1">
    <citation type="submission" date="2021-06" db="EMBL/GenBank/DDBJ databases">
        <authorList>
            <person name="Kallberg Y."/>
            <person name="Tangrot J."/>
            <person name="Rosling A."/>
        </authorList>
    </citation>
    <scope>NUCLEOTIDE SEQUENCE</scope>
    <source>
        <strain evidence="1">CL551</strain>
    </source>
</reference>
<accession>A0A9N9JPM3</accession>
<dbReference type="AlphaFoldDB" id="A0A9N9JPM3"/>
<dbReference type="EMBL" id="CAJVPV010062005">
    <property type="protein sequence ID" value="CAG8791498.1"/>
    <property type="molecule type" value="Genomic_DNA"/>
</dbReference>
<organism evidence="1 2">
    <name type="scientific">Acaulospora morrowiae</name>
    <dbReference type="NCBI Taxonomy" id="94023"/>
    <lineage>
        <taxon>Eukaryota</taxon>
        <taxon>Fungi</taxon>
        <taxon>Fungi incertae sedis</taxon>
        <taxon>Mucoromycota</taxon>
        <taxon>Glomeromycotina</taxon>
        <taxon>Glomeromycetes</taxon>
        <taxon>Diversisporales</taxon>
        <taxon>Acaulosporaceae</taxon>
        <taxon>Acaulospora</taxon>
    </lineage>
</organism>
<sequence length="55" mass="6554">WNILVENLPNTAYTDRSLYFECILSLMTRSEYEEFDRIGSINHIENNDTEIPIEM</sequence>
<protein>
    <submittedName>
        <fullName evidence="1">17499_t:CDS:1</fullName>
    </submittedName>
</protein>
<proteinExistence type="predicted"/>